<keyword evidence="2" id="KW-0472">Membrane</keyword>
<gene>
    <name evidence="3" type="ORF">K505DRAFT_312353</name>
</gene>
<name>A0A6A6X0Q0_9PLEO</name>
<feature type="transmembrane region" description="Helical" evidence="2">
    <location>
        <begin position="47"/>
        <end position="69"/>
    </location>
</feature>
<feature type="transmembrane region" description="Helical" evidence="2">
    <location>
        <begin position="307"/>
        <end position="327"/>
    </location>
</feature>
<feature type="transmembrane region" description="Helical" evidence="2">
    <location>
        <begin position="240"/>
        <end position="259"/>
    </location>
</feature>
<evidence type="ECO:0000256" key="1">
    <source>
        <dbReference type="SAM" id="MobiDB-lite"/>
    </source>
</evidence>
<dbReference type="Gene3D" id="1.20.1070.10">
    <property type="entry name" value="Rhodopsin 7-helix transmembrane proteins"/>
    <property type="match status" value="1"/>
</dbReference>
<reference evidence="3" key="1">
    <citation type="journal article" date="2020" name="Stud. Mycol.">
        <title>101 Dothideomycetes genomes: a test case for predicting lifestyles and emergence of pathogens.</title>
        <authorList>
            <person name="Haridas S."/>
            <person name="Albert R."/>
            <person name="Binder M."/>
            <person name="Bloem J."/>
            <person name="Labutti K."/>
            <person name="Salamov A."/>
            <person name="Andreopoulos B."/>
            <person name="Baker S."/>
            <person name="Barry K."/>
            <person name="Bills G."/>
            <person name="Bluhm B."/>
            <person name="Cannon C."/>
            <person name="Castanera R."/>
            <person name="Culley D."/>
            <person name="Daum C."/>
            <person name="Ezra D."/>
            <person name="Gonzalez J."/>
            <person name="Henrissat B."/>
            <person name="Kuo A."/>
            <person name="Liang C."/>
            <person name="Lipzen A."/>
            <person name="Lutzoni F."/>
            <person name="Magnuson J."/>
            <person name="Mondo S."/>
            <person name="Nolan M."/>
            <person name="Ohm R."/>
            <person name="Pangilinan J."/>
            <person name="Park H.-J."/>
            <person name="Ramirez L."/>
            <person name="Alfaro M."/>
            <person name="Sun H."/>
            <person name="Tritt A."/>
            <person name="Yoshinaga Y."/>
            <person name="Zwiers L.-H."/>
            <person name="Turgeon B."/>
            <person name="Goodwin S."/>
            <person name="Spatafora J."/>
            <person name="Crous P."/>
            <person name="Grigoriev I."/>
        </authorList>
    </citation>
    <scope>NUCLEOTIDE SEQUENCE</scope>
    <source>
        <strain evidence="3">CBS 109.77</strain>
    </source>
</reference>
<protein>
    <recommendedName>
        <fullName evidence="5">G-protein coupled receptors family 2 profile 2 domain-containing protein</fullName>
    </recommendedName>
</protein>
<dbReference type="EMBL" id="MU002105">
    <property type="protein sequence ID" value="KAF2789922.1"/>
    <property type="molecule type" value="Genomic_DNA"/>
</dbReference>
<dbReference type="InterPro" id="IPR053247">
    <property type="entry name" value="GPCR_GPR1/git3-like"/>
</dbReference>
<evidence type="ECO:0008006" key="5">
    <source>
        <dbReference type="Google" id="ProtNLM"/>
    </source>
</evidence>
<keyword evidence="2" id="KW-1133">Transmembrane helix</keyword>
<accession>A0A6A6X0Q0</accession>
<feature type="transmembrane region" description="Helical" evidence="2">
    <location>
        <begin position="173"/>
        <end position="199"/>
    </location>
</feature>
<keyword evidence="4" id="KW-1185">Reference proteome</keyword>
<feature type="non-terminal residue" evidence="3">
    <location>
        <position position="372"/>
    </location>
</feature>
<keyword evidence="2" id="KW-0812">Transmembrane</keyword>
<proteinExistence type="predicted"/>
<evidence type="ECO:0000256" key="2">
    <source>
        <dbReference type="SAM" id="Phobius"/>
    </source>
</evidence>
<dbReference type="OrthoDB" id="26203at2759"/>
<feature type="region of interest" description="Disordered" evidence="1">
    <location>
        <begin position="348"/>
        <end position="372"/>
    </location>
</feature>
<dbReference type="PANTHER" id="PTHR42058">
    <property type="entry name" value="G_PROTEIN_RECEP_F2_4 DOMAIN-CONTAINING PROTEIN"/>
    <property type="match status" value="1"/>
</dbReference>
<organism evidence="3 4">
    <name type="scientific">Melanomma pulvis-pyrius CBS 109.77</name>
    <dbReference type="NCBI Taxonomy" id="1314802"/>
    <lineage>
        <taxon>Eukaryota</taxon>
        <taxon>Fungi</taxon>
        <taxon>Dikarya</taxon>
        <taxon>Ascomycota</taxon>
        <taxon>Pezizomycotina</taxon>
        <taxon>Dothideomycetes</taxon>
        <taxon>Pleosporomycetidae</taxon>
        <taxon>Pleosporales</taxon>
        <taxon>Melanommataceae</taxon>
        <taxon>Melanomma</taxon>
    </lineage>
</organism>
<dbReference type="AlphaFoldDB" id="A0A6A6X0Q0"/>
<dbReference type="Proteomes" id="UP000799757">
    <property type="component" value="Unassembled WGS sequence"/>
</dbReference>
<feature type="transmembrane region" description="Helical" evidence="2">
    <location>
        <begin position="89"/>
        <end position="109"/>
    </location>
</feature>
<dbReference type="PANTHER" id="PTHR42058:SF1">
    <property type="entry name" value="G-PROTEIN COUPLED RECEPTORS FAMILY 2 PROFILE 2 DOMAIN-CONTAINING PROTEIN"/>
    <property type="match status" value="1"/>
</dbReference>
<feature type="transmembrane region" description="Helical" evidence="2">
    <location>
        <begin position="20"/>
        <end position="40"/>
    </location>
</feature>
<feature type="transmembrane region" description="Helical" evidence="2">
    <location>
        <begin position="130"/>
        <end position="153"/>
    </location>
</feature>
<sequence>MVILTAPLEWREQLRVTNYLSVLSVILCSFLLLSFAVLPAAQTHQHYLSVGLLFSVLFISLSFVIPVGVDPPLCYDAITPNDMHSNMSCAWTGSLVTLGALGCVVWVFLRSLWLHIRIFWDRDPGRFFKYGSIIAGSLVPLSFLTALLVATGFSYRMGQTCLPNHDHAIVTFWVWLVVFAVAGFLLQAVTTGYCGYLYIRTLRREQERTSISSFQQRRVSSKLETWKNVKYLFLLQWRNILASIFVIIGSISFFVVFWTHDSKLGRVFNDPENIGPVKTWIACQTSTGGDKEDCRKYVKNFTVSKGAVLASLILASLVGLELFILLFRCSMLQAWLDYFRRLSHHAHTGRPPSPQLTSLDHPDRMLTPTPCK</sequence>
<evidence type="ECO:0000313" key="3">
    <source>
        <dbReference type="EMBL" id="KAF2789922.1"/>
    </source>
</evidence>
<evidence type="ECO:0000313" key="4">
    <source>
        <dbReference type="Proteomes" id="UP000799757"/>
    </source>
</evidence>